<feature type="transmembrane region" description="Helical" evidence="1">
    <location>
        <begin position="178"/>
        <end position="204"/>
    </location>
</feature>
<gene>
    <name evidence="2" type="ORF">C9374_014659</name>
</gene>
<comment type="caution">
    <text evidence="2">The sequence shown here is derived from an EMBL/GenBank/DDBJ whole genome shotgun (WGS) entry which is preliminary data.</text>
</comment>
<keyword evidence="1" id="KW-0472">Membrane</keyword>
<organism evidence="2 3">
    <name type="scientific">Naegleria lovaniensis</name>
    <name type="common">Amoeba</name>
    <dbReference type="NCBI Taxonomy" id="51637"/>
    <lineage>
        <taxon>Eukaryota</taxon>
        <taxon>Discoba</taxon>
        <taxon>Heterolobosea</taxon>
        <taxon>Tetramitia</taxon>
        <taxon>Eutetramitia</taxon>
        <taxon>Vahlkampfiidae</taxon>
        <taxon>Naegleria</taxon>
    </lineage>
</organism>
<evidence type="ECO:0000313" key="2">
    <source>
        <dbReference type="EMBL" id="KAG2389259.1"/>
    </source>
</evidence>
<dbReference type="AlphaFoldDB" id="A0AA88KPL8"/>
<keyword evidence="1" id="KW-1133">Transmembrane helix</keyword>
<reference evidence="2 3" key="1">
    <citation type="journal article" date="2018" name="BMC Genomics">
        <title>The genome of Naegleria lovaniensis, the basis for a comparative approach to unravel pathogenicity factors of the human pathogenic amoeba N. fowleri.</title>
        <authorList>
            <person name="Liechti N."/>
            <person name="Schurch N."/>
            <person name="Bruggmann R."/>
            <person name="Wittwer M."/>
        </authorList>
    </citation>
    <scope>NUCLEOTIDE SEQUENCE [LARGE SCALE GENOMIC DNA]</scope>
    <source>
        <strain evidence="2 3">ATCC 30569</strain>
    </source>
</reference>
<name>A0AA88KPL8_NAELO</name>
<keyword evidence="3" id="KW-1185">Reference proteome</keyword>
<protein>
    <submittedName>
        <fullName evidence="2">Uncharacterized protein</fullName>
    </submittedName>
</protein>
<dbReference type="Proteomes" id="UP000816034">
    <property type="component" value="Unassembled WGS sequence"/>
</dbReference>
<dbReference type="EMBL" id="PYSW02000008">
    <property type="protein sequence ID" value="KAG2389259.1"/>
    <property type="molecule type" value="Genomic_DNA"/>
</dbReference>
<dbReference type="RefSeq" id="XP_044553251.1">
    <property type="nucleotide sequence ID" value="XM_044690671.1"/>
</dbReference>
<accession>A0AA88KPL8</accession>
<proteinExistence type="predicted"/>
<keyword evidence="1" id="KW-0812">Transmembrane</keyword>
<dbReference type="GeneID" id="68107112"/>
<sequence length="216" mass="24114">MFQNRSINRLPRIVRTLLVIVLFVFGLNMIMCSSTSSSSIELVRSLVPTPRQASNESIIVSLRLGEKVVGNVSPQPPDTPPHVYYRVQLPVNKYLDVAATVRYGPATMYIKIDDGPTSSDFDYKLAMSNLQKEMKHEYYRNGKDETQEYYIGFLGDAEYTFIVKIVDSPVNSGEVSGLIAGLIISLILLALAVIAIIAGGIVWYRQRKNYASARMV</sequence>
<evidence type="ECO:0000313" key="3">
    <source>
        <dbReference type="Proteomes" id="UP000816034"/>
    </source>
</evidence>
<evidence type="ECO:0000256" key="1">
    <source>
        <dbReference type="SAM" id="Phobius"/>
    </source>
</evidence>